<dbReference type="HAMAP" id="MF_00286">
    <property type="entry name" value="DsbB"/>
    <property type="match status" value="1"/>
</dbReference>
<dbReference type="GO" id="GO:0009055">
    <property type="term" value="F:electron transfer activity"/>
    <property type="evidence" value="ECO:0007669"/>
    <property type="project" value="UniProtKB-UniRule"/>
</dbReference>
<evidence type="ECO:0000256" key="3">
    <source>
        <dbReference type="ARBA" id="ARBA00022448"/>
    </source>
</evidence>
<evidence type="ECO:0000313" key="17">
    <source>
        <dbReference type="Proteomes" id="UP000627715"/>
    </source>
</evidence>
<evidence type="ECO:0000256" key="4">
    <source>
        <dbReference type="ARBA" id="ARBA00022475"/>
    </source>
</evidence>
<feature type="topological domain" description="Periplasmic" evidence="14">
    <location>
        <begin position="33"/>
        <end position="50"/>
    </location>
</feature>
<dbReference type="Gene3D" id="1.20.1550.10">
    <property type="entry name" value="DsbB-like"/>
    <property type="match status" value="1"/>
</dbReference>
<keyword evidence="13 14" id="KW-0676">Redox-active center</keyword>
<evidence type="ECO:0000256" key="7">
    <source>
        <dbReference type="ARBA" id="ARBA00022982"/>
    </source>
</evidence>
<feature type="transmembrane region" description="Helical" evidence="15">
    <location>
        <begin position="15"/>
        <end position="34"/>
    </location>
</feature>
<evidence type="ECO:0000256" key="11">
    <source>
        <dbReference type="ARBA" id="ARBA00023157"/>
    </source>
</evidence>
<keyword evidence="4 14" id="KW-1003">Cell membrane</keyword>
<evidence type="ECO:0000256" key="13">
    <source>
        <dbReference type="ARBA" id="ARBA00023284"/>
    </source>
</evidence>
<dbReference type="PANTHER" id="PTHR36570">
    <property type="entry name" value="DISULFIDE BOND FORMATION PROTEIN B"/>
    <property type="match status" value="1"/>
</dbReference>
<evidence type="ECO:0000256" key="1">
    <source>
        <dbReference type="ARBA" id="ARBA00004429"/>
    </source>
</evidence>
<keyword evidence="11 14" id="KW-1015">Disulfide bond</keyword>
<evidence type="ECO:0000256" key="10">
    <source>
        <dbReference type="ARBA" id="ARBA00023136"/>
    </source>
</evidence>
<dbReference type="Proteomes" id="UP000627715">
    <property type="component" value="Unassembled WGS sequence"/>
</dbReference>
<feature type="transmembrane region" description="Helical" evidence="15">
    <location>
        <begin position="150"/>
        <end position="167"/>
    </location>
</feature>
<protein>
    <recommendedName>
        <fullName evidence="14">Disulfide bond formation protein B</fullName>
    </recommendedName>
    <alternativeName>
        <fullName evidence="14">Disulfide oxidoreductase</fullName>
    </alternativeName>
</protein>
<keyword evidence="17" id="KW-1185">Reference proteome</keyword>
<comment type="subcellular location">
    <subcellularLocation>
        <location evidence="1">Cell inner membrane</location>
        <topology evidence="1">Multi-pass membrane protein</topology>
    </subcellularLocation>
    <subcellularLocation>
        <location evidence="14">Cell membrane</location>
        <topology evidence="14">Multi-pass membrane protein</topology>
    </subcellularLocation>
</comment>
<evidence type="ECO:0000256" key="6">
    <source>
        <dbReference type="ARBA" id="ARBA00022692"/>
    </source>
</evidence>
<evidence type="ECO:0000256" key="12">
    <source>
        <dbReference type="ARBA" id="ARBA00023186"/>
    </source>
</evidence>
<name>A0A917LQH0_9GAMM</name>
<organism evidence="16 17">
    <name type="scientific">Pseudohongiella nitratireducens</name>
    <dbReference type="NCBI Taxonomy" id="1768907"/>
    <lineage>
        <taxon>Bacteria</taxon>
        <taxon>Pseudomonadati</taxon>
        <taxon>Pseudomonadota</taxon>
        <taxon>Gammaproteobacteria</taxon>
        <taxon>Pseudomonadales</taxon>
        <taxon>Pseudohongiellaceae</taxon>
        <taxon>Pseudohongiella</taxon>
    </lineage>
</organism>
<comment type="caution">
    <text evidence="14">Lacks conserved residue(s) required for the propagation of feature annotation.</text>
</comment>
<feature type="transmembrane region" description="Helical" evidence="15">
    <location>
        <begin position="46"/>
        <end position="64"/>
    </location>
</feature>
<keyword evidence="7 14" id="KW-0249">Electron transport</keyword>
<dbReference type="RefSeq" id="WP_229694581.1">
    <property type="nucleotide sequence ID" value="NZ_BMIY01000002.1"/>
</dbReference>
<evidence type="ECO:0000256" key="15">
    <source>
        <dbReference type="SAM" id="Phobius"/>
    </source>
</evidence>
<evidence type="ECO:0000256" key="8">
    <source>
        <dbReference type="ARBA" id="ARBA00022989"/>
    </source>
</evidence>
<sequence length="176" mass="19233">MTEKLLAMMPKSRTLNLLIFLASVAIIGIVLYMEHVMLLEPCGLCITQRVFVVLTGLVCLAAAIHNPSATGRRRYGMAAAALCVVGGYFAVRQIWLTYLPEDQVPACGPGFSYMLDNFPLMDTLSFLLKGDGNCAEVHWRFLGLLSIPELALIGFVGLFSLCLFQAFRQEPSPAAS</sequence>
<feature type="topological domain" description="Cytoplasmic" evidence="14">
    <location>
        <begin position="1"/>
        <end position="15"/>
    </location>
</feature>
<dbReference type="Pfam" id="PF02600">
    <property type="entry name" value="DsbB"/>
    <property type="match status" value="1"/>
</dbReference>
<evidence type="ECO:0000256" key="2">
    <source>
        <dbReference type="ARBA" id="ARBA00008823"/>
    </source>
</evidence>
<evidence type="ECO:0000313" key="16">
    <source>
        <dbReference type="EMBL" id="GGG50250.1"/>
    </source>
</evidence>
<dbReference type="EMBL" id="BMIY01000002">
    <property type="protein sequence ID" value="GGG50250.1"/>
    <property type="molecule type" value="Genomic_DNA"/>
</dbReference>
<keyword evidence="10 14" id="KW-0472">Membrane</keyword>
<dbReference type="GO" id="GO:0005886">
    <property type="term" value="C:plasma membrane"/>
    <property type="evidence" value="ECO:0007669"/>
    <property type="project" value="UniProtKB-SubCell"/>
</dbReference>
<keyword evidence="9 14" id="KW-0560">Oxidoreductase</keyword>
<keyword evidence="5" id="KW-0997">Cell inner membrane</keyword>
<evidence type="ECO:0000256" key="9">
    <source>
        <dbReference type="ARBA" id="ARBA00023002"/>
    </source>
</evidence>
<comment type="function">
    <text evidence="14">Required for disulfide bond formation in some periplasmic proteins. Acts by oxidizing the DsbA protein.</text>
</comment>
<dbReference type="GO" id="GO:0015035">
    <property type="term" value="F:protein-disulfide reductase activity"/>
    <property type="evidence" value="ECO:0007669"/>
    <property type="project" value="UniProtKB-UniRule"/>
</dbReference>
<dbReference type="AlphaFoldDB" id="A0A917LQH0"/>
<dbReference type="GO" id="GO:0006457">
    <property type="term" value="P:protein folding"/>
    <property type="evidence" value="ECO:0007669"/>
    <property type="project" value="InterPro"/>
</dbReference>
<dbReference type="PANTHER" id="PTHR36570:SF3">
    <property type="entry name" value="DISULFIDE BOND FORMATION PROTEIN B"/>
    <property type="match status" value="1"/>
</dbReference>
<keyword evidence="8 14" id="KW-1133">Transmembrane helix</keyword>
<dbReference type="InterPro" id="IPR023380">
    <property type="entry name" value="DsbB-like_sf"/>
</dbReference>
<keyword evidence="3 14" id="KW-0813">Transport</keyword>
<reference evidence="16" key="2">
    <citation type="submission" date="2020-09" db="EMBL/GenBank/DDBJ databases">
        <authorList>
            <person name="Sun Q."/>
            <person name="Zhou Y."/>
        </authorList>
    </citation>
    <scope>NUCLEOTIDE SEQUENCE</scope>
    <source>
        <strain evidence="16">CGMCC 1.15425</strain>
    </source>
</reference>
<evidence type="ECO:0000256" key="14">
    <source>
        <dbReference type="HAMAP-Rule" id="MF_00286"/>
    </source>
</evidence>
<feature type="transmembrane region" description="Helical" evidence="15">
    <location>
        <begin position="76"/>
        <end position="95"/>
    </location>
</feature>
<feature type="disulfide bond" description="Redox-active" evidence="14">
    <location>
        <begin position="42"/>
        <end position="45"/>
    </location>
</feature>
<evidence type="ECO:0000256" key="5">
    <source>
        <dbReference type="ARBA" id="ARBA00022519"/>
    </source>
</evidence>
<accession>A0A917LQH0</accession>
<dbReference type="InterPro" id="IPR050183">
    <property type="entry name" value="DsbB"/>
</dbReference>
<keyword evidence="6 14" id="KW-0812">Transmembrane</keyword>
<dbReference type="InterPro" id="IPR003752">
    <property type="entry name" value="DiS_bond_form_DsbB/BdbC"/>
</dbReference>
<proteinExistence type="inferred from homology"/>
<dbReference type="InterPro" id="IPR022920">
    <property type="entry name" value="Disulphide_bond_form_DsbB"/>
</dbReference>
<feature type="topological domain" description="Cytoplasmic" evidence="14">
    <location>
        <begin position="169"/>
        <end position="176"/>
    </location>
</feature>
<comment type="similarity">
    <text evidence="2 14">Belongs to the DsbB family.</text>
</comment>
<reference evidence="16" key="1">
    <citation type="journal article" date="2014" name="Int. J. Syst. Evol. Microbiol.">
        <title>Complete genome sequence of Corynebacterium casei LMG S-19264T (=DSM 44701T), isolated from a smear-ripened cheese.</title>
        <authorList>
            <consortium name="US DOE Joint Genome Institute (JGI-PGF)"/>
            <person name="Walter F."/>
            <person name="Albersmeier A."/>
            <person name="Kalinowski J."/>
            <person name="Ruckert C."/>
        </authorList>
    </citation>
    <scope>NUCLEOTIDE SEQUENCE</scope>
    <source>
        <strain evidence="16">CGMCC 1.15425</strain>
    </source>
</reference>
<gene>
    <name evidence="16" type="primary">dsbB1</name>
    <name evidence="14" type="synonym">dsbB</name>
    <name evidence="16" type="ORF">GCM10011403_04270</name>
</gene>
<comment type="caution">
    <text evidence="16">The sequence shown here is derived from an EMBL/GenBank/DDBJ whole genome shotgun (WGS) entry which is preliminary data.</text>
</comment>
<keyword evidence="12 14" id="KW-0143">Chaperone</keyword>
<feature type="topological domain" description="Cytoplasmic" evidence="14">
    <location>
        <begin position="68"/>
        <end position="73"/>
    </location>
</feature>
<dbReference type="SUPFAM" id="SSF158442">
    <property type="entry name" value="DsbB-like"/>
    <property type="match status" value="1"/>
</dbReference>